<protein>
    <submittedName>
        <fullName evidence="1">Uncharacterized protein</fullName>
    </submittedName>
</protein>
<sequence length="382" mass="41729">MGREALSKQFAEMSYPYGYQPYGYAAPGYVAPAVYPAPAVVPVVQPQVVVMDGHHHGYHHHHHSFLAAHGFPLCSSNDQCQNGFECLPIGVFRSCQPCQSLNCHTPSNNGCESDYDCPPNYQCALLDDTGRRGCLEAAPPLPLPMPRPLSCARDTDCILGQICQADYSGVAQCQEPTPGFSCRFNTDCRVGTVCVETERGYRRCLDQAPALPTPSPCARSQFCESGFICTVNQRPLCTVGNCRSTADCPHGKSCVDMGNGLHECLENITPHHHHRQYGCTSDEQCESGYSCDVEGSRTCVQNPSGLQRDQPVILGGWWSRCSTSTDCSIDLGCYTTNSNERMCAAVNGQLCISDHGCSNTHCLFYRFGDVAGNCARQPKYYV</sequence>
<name>A0AA36D4T7_9BILA</name>
<evidence type="ECO:0000313" key="1">
    <source>
        <dbReference type="EMBL" id="CAJ0580716.1"/>
    </source>
</evidence>
<dbReference type="AlphaFoldDB" id="A0AA36D4T7"/>
<gene>
    <name evidence="1" type="ORF">MSPICULIGERA_LOCUS18906</name>
</gene>
<evidence type="ECO:0000313" key="2">
    <source>
        <dbReference type="Proteomes" id="UP001177023"/>
    </source>
</evidence>
<keyword evidence="2" id="KW-1185">Reference proteome</keyword>
<accession>A0AA36D4T7</accession>
<comment type="caution">
    <text evidence="1">The sequence shown here is derived from an EMBL/GenBank/DDBJ whole genome shotgun (WGS) entry which is preliminary data.</text>
</comment>
<feature type="non-terminal residue" evidence="1">
    <location>
        <position position="1"/>
    </location>
</feature>
<dbReference type="Proteomes" id="UP001177023">
    <property type="component" value="Unassembled WGS sequence"/>
</dbReference>
<reference evidence="1" key="1">
    <citation type="submission" date="2023-06" db="EMBL/GenBank/DDBJ databases">
        <authorList>
            <person name="Delattre M."/>
        </authorList>
    </citation>
    <scope>NUCLEOTIDE SEQUENCE</scope>
    <source>
        <strain evidence="1">AF72</strain>
    </source>
</reference>
<organism evidence="1 2">
    <name type="scientific">Mesorhabditis spiculigera</name>
    <dbReference type="NCBI Taxonomy" id="96644"/>
    <lineage>
        <taxon>Eukaryota</taxon>
        <taxon>Metazoa</taxon>
        <taxon>Ecdysozoa</taxon>
        <taxon>Nematoda</taxon>
        <taxon>Chromadorea</taxon>
        <taxon>Rhabditida</taxon>
        <taxon>Rhabditina</taxon>
        <taxon>Rhabditomorpha</taxon>
        <taxon>Rhabditoidea</taxon>
        <taxon>Rhabditidae</taxon>
        <taxon>Mesorhabditinae</taxon>
        <taxon>Mesorhabditis</taxon>
    </lineage>
</organism>
<proteinExistence type="predicted"/>
<dbReference type="EMBL" id="CATQJA010002662">
    <property type="protein sequence ID" value="CAJ0580716.1"/>
    <property type="molecule type" value="Genomic_DNA"/>
</dbReference>